<dbReference type="Proteomes" id="UP000244073">
    <property type="component" value="Unassembled WGS sequence"/>
</dbReference>
<accession>A0A2T5M5N9</accession>
<protein>
    <submittedName>
        <fullName evidence="2">Uncharacterized protein</fullName>
    </submittedName>
</protein>
<comment type="caution">
    <text evidence="2">The sequence shown here is derived from an EMBL/GenBank/DDBJ whole genome shotgun (WGS) entry which is preliminary data.</text>
</comment>
<reference evidence="2 3" key="1">
    <citation type="journal article" date="2018" name="Proc. Natl. Acad. Sci. U.S.A.">
        <title>Linking secondary metabolites to gene clusters through genome sequencing of six diverse Aspergillus species.</title>
        <authorList>
            <person name="Kaerboelling I."/>
            <person name="Vesth T.C."/>
            <person name="Frisvad J.C."/>
            <person name="Nybo J.L."/>
            <person name="Theobald S."/>
            <person name="Kuo A."/>
            <person name="Bowyer P."/>
            <person name="Matsuda Y."/>
            <person name="Mondo S."/>
            <person name="Lyhne E.K."/>
            <person name="Kogle M.E."/>
            <person name="Clum A."/>
            <person name="Lipzen A."/>
            <person name="Salamov A."/>
            <person name="Ngan C.Y."/>
            <person name="Daum C."/>
            <person name="Chiniquy J."/>
            <person name="Barry K."/>
            <person name="LaButti K."/>
            <person name="Haridas S."/>
            <person name="Simmons B.A."/>
            <person name="Magnuson J.K."/>
            <person name="Mortensen U.H."/>
            <person name="Larsen T.O."/>
            <person name="Grigoriev I.V."/>
            <person name="Baker S.E."/>
            <person name="Andersen M.R."/>
        </authorList>
    </citation>
    <scope>NUCLEOTIDE SEQUENCE [LARGE SCALE GENOMIC DNA]</scope>
    <source>
        <strain evidence="2 3">IBT 24754</strain>
    </source>
</reference>
<dbReference type="GeneID" id="63816392"/>
<organism evidence="2 3">
    <name type="scientific">Aspergillus ochraceoroseus IBT 24754</name>
    <dbReference type="NCBI Taxonomy" id="1392256"/>
    <lineage>
        <taxon>Eukaryota</taxon>
        <taxon>Fungi</taxon>
        <taxon>Dikarya</taxon>
        <taxon>Ascomycota</taxon>
        <taxon>Pezizomycotina</taxon>
        <taxon>Eurotiomycetes</taxon>
        <taxon>Eurotiomycetidae</taxon>
        <taxon>Eurotiales</taxon>
        <taxon>Aspergillaceae</taxon>
        <taxon>Aspergillus</taxon>
        <taxon>Aspergillus subgen. Nidulantes</taxon>
    </lineage>
</organism>
<keyword evidence="1" id="KW-1133">Transmembrane helix</keyword>
<proteinExistence type="predicted"/>
<gene>
    <name evidence="2" type="ORF">P175DRAFT_0527305</name>
</gene>
<dbReference type="EMBL" id="MSFN02000001">
    <property type="protein sequence ID" value="PTU23851.1"/>
    <property type="molecule type" value="Genomic_DNA"/>
</dbReference>
<dbReference type="AlphaFoldDB" id="A0A2T5M5N9"/>
<keyword evidence="1" id="KW-0812">Transmembrane</keyword>
<dbReference type="VEuPathDB" id="FungiDB:P175DRAFT_0527305"/>
<keyword evidence="1" id="KW-0472">Membrane</keyword>
<name>A0A2T5M5N9_9EURO</name>
<feature type="transmembrane region" description="Helical" evidence="1">
    <location>
        <begin position="53"/>
        <end position="75"/>
    </location>
</feature>
<evidence type="ECO:0000313" key="3">
    <source>
        <dbReference type="Proteomes" id="UP000244073"/>
    </source>
</evidence>
<evidence type="ECO:0000313" key="2">
    <source>
        <dbReference type="EMBL" id="PTU23851.1"/>
    </source>
</evidence>
<sequence>MSHRRVKSCATWLDSRQADNCTDTELTTANNTITPSLRGLQWCDSLILRSTAFVIRFGIATCFVFMIPTVLGLCASNDLTAWRMMLDFEHPPFSEHYYAWHRGQAQLAKNNLSTLQVSSHLGLLM</sequence>
<evidence type="ECO:0000256" key="1">
    <source>
        <dbReference type="SAM" id="Phobius"/>
    </source>
</evidence>
<dbReference type="RefSeq" id="XP_040755243.1">
    <property type="nucleotide sequence ID" value="XM_040899510.1"/>
</dbReference>